<organism evidence="3 4">
    <name type="scientific">Tahibacter aquaticus</name>
    <dbReference type="NCBI Taxonomy" id="520092"/>
    <lineage>
        <taxon>Bacteria</taxon>
        <taxon>Pseudomonadati</taxon>
        <taxon>Pseudomonadota</taxon>
        <taxon>Gammaproteobacteria</taxon>
        <taxon>Lysobacterales</taxon>
        <taxon>Rhodanobacteraceae</taxon>
        <taxon>Tahibacter</taxon>
    </lineage>
</organism>
<dbReference type="InterPro" id="IPR006860">
    <property type="entry name" value="FecR"/>
</dbReference>
<dbReference type="Pfam" id="PF04773">
    <property type="entry name" value="FecR"/>
    <property type="match status" value="1"/>
</dbReference>
<dbReference type="InterPro" id="IPR032623">
    <property type="entry name" value="FecR_N"/>
</dbReference>
<sequence length="352" mass="38379">MDASRQIERDASGWLARRDSGRWSAQEQAELAAWLAASTAHRVAFLRLEAAWNESGRLKALGAGVAAGDMPARGRWSGISFDPHMQGKAAATEVLPGARTRTPPRRLFRPTQVAALLLLALALAWSWQRYDTAEAVAYRTGIGDLRTLALADGSAATLSSDSRIEVTLSRRERHVELQRGEAYFDVAKDAQRPFAVEAGNYRVVAVGTRFAVRHDGDDLRVVVTEGSVRLQSDAVAGMAQPETLLPAGSVALANRHGVLVRAGSVADAESDVDWRRGFVVFRDTPLATAVAEFNRYNTRPLVIADVSAAQLRIGGSFRWSNADVFVNLLEQALPLRAEREAERIVLRSRTAE</sequence>
<dbReference type="PIRSF" id="PIRSF018266">
    <property type="entry name" value="FecR"/>
    <property type="match status" value="1"/>
</dbReference>
<evidence type="ECO:0000259" key="2">
    <source>
        <dbReference type="Pfam" id="PF16220"/>
    </source>
</evidence>
<dbReference type="EMBL" id="SNZH01000002">
    <property type="protein sequence ID" value="TDR47538.1"/>
    <property type="molecule type" value="Genomic_DNA"/>
</dbReference>
<accession>A0A4R6Z6Y1</accession>
<dbReference type="GO" id="GO:0016989">
    <property type="term" value="F:sigma factor antagonist activity"/>
    <property type="evidence" value="ECO:0007669"/>
    <property type="project" value="TreeGrafter"/>
</dbReference>
<dbReference type="OrthoDB" id="9771237at2"/>
<evidence type="ECO:0000313" key="3">
    <source>
        <dbReference type="EMBL" id="TDR47538.1"/>
    </source>
</evidence>
<dbReference type="Proteomes" id="UP000295293">
    <property type="component" value="Unassembled WGS sequence"/>
</dbReference>
<name>A0A4R6Z6Y1_9GAMM</name>
<dbReference type="Gene3D" id="3.55.50.30">
    <property type="match status" value="1"/>
</dbReference>
<dbReference type="Pfam" id="PF16220">
    <property type="entry name" value="DUF4880"/>
    <property type="match status" value="1"/>
</dbReference>
<reference evidence="3 4" key="1">
    <citation type="submission" date="2019-03" db="EMBL/GenBank/DDBJ databases">
        <title>Genomic Encyclopedia of Type Strains, Phase IV (KMG-IV): sequencing the most valuable type-strain genomes for metagenomic binning, comparative biology and taxonomic classification.</title>
        <authorList>
            <person name="Goeker M."/>
        </authorList>
    </citation>
    <scope>NUCLEOTIDE SEQUENCE [LARGE SCALE GENOMIC DNA]</scope>
    <source>
        <strain evidence="3 4">DSM 21667</strain>
    </source>
</reference>
<dbReference type="RefSeq" id="WP_133817259.1">
    <property type="nucleotide sequence ID" value="NZ_SNZH01000002.1"/>
</dbReference>
<proteinExistence type="predicted"/>
<gene>
    <name evidence="3" type="ORF">DFR29_102198</name>
</gene>
<dbReference type="AlphaFoldDB" id="A0A4R6Z6Y1"/>
<dbReference type="PANTHER" id="PTHR30273">
    <property type="entry name" value="PERIPLASMIC SIGNAL SENSOR AND SIGMA FACTOR ACTIVATOR FECR-RELATED"/>
    <property type="match status" value="1"/>
</dbReference>
<keyword evidence="4" id="KW-1185">Reference proteome</keyword>
<protein>
    <submittedName>
        <fullName evidence="3">FecR family protein</fullName>
    </submittedName>
</protein>
<feature type="domain" description="FecR protein" evidence="1">
    <location>
        <begin position="138"/>
        <end position="229"/>
    </location>
</feature>
<evidence type="ECO:0000259" key="1">
    <source>
        <dbReference type="Pfam" id="PF04773"/>
    </source>
</evidence>
<comment type="caution">
    <text evidence="3">The sequence shown here is derived from an EMBL/GenBank/DDBJ whole genome shotgun (WGS) entry which is preliminary data.</text>
</comment>
<dbReference type="Gene3D" id="2.60.120.1440">
    <property type="match status" value="1"/>
</dbReference>
<feature type="domain" description="FecR N-terminal" evidence="2">
    <location>
        <begin position="10"/>
        <end position="50"/>
    </location>
</feature>
<dbReference type="InterPro" id="IPR012373">
    <property type="entry name" value="Ferrdict_sens_TM"/>
</dbReference>
<evidence type="ECO:0000313" key="4">
    <source>
        <dbReference type="Proteomes" id="UP000295293"/>
    </source>
</evidence>
<dbReference type="PANTHER" id="PTHR30273:SF2">
    <property type="entry name" value="PROTEIN FECR"/>
    <property type="match status" value="1"/>
</dbReference>